<evidence type="ECO:0000313" key="2">
    <source>
        <dbReference type="Proteomes" id="UP000325141"/>
    </source>
</evidence>
<keyword evidence="2" id="KW-1185">Reference proteome</keyword>
<proteinExistence type="predicted"/>
<dbReference type="RefSeq" id="WP_150011053.1">
    <property type="nucleotide sequence ID" value="NZ_VWSG01000003.1"/>
</dbReference>
<comment type="caution">
    <text evidence="1">The sequence shown here is derived from an EMBL/GenBank/DDBJ whole genome shotgun (WGS) entry which is preliminary data.</text>
</comment>
<dbReference type="AlphaFoldDB" id="A0A5M6CNB3"/>
<organism evidence="1 2">
    <name type="scientific">Paenimyroides baculatum</name>
    <dbReference type="NCBI Taxonomy" id="2608000"/>
    <lineage>
        <taxon>Bacteria</taxon>
        <taxon>Pseudomonadati</taxon>
        <taxon>Bacteroidota</taxon>
        <taxon>Flavobacteriia</taxon>
        <taxon>Flavobacteriales</taxon>
        <taxon>Flavobacteriaceae</taxon>
        <taxon>Paenimyroides</taxon>
    </lineage>
</organism>
<accession>A0A5M6CNB3</accession>
<gene>
    <name evidence="1" type="ORF">F0460_05430</name>
</gene>
<sequence length="97" mass="11798">MKKLYTLIFIMTFLFQYCKQKNNLEKSVWKFCGDVGTFSDVLDFRKDYSSIKNDSIYINWYKKDSLIGTIYKIEYYYGERRLYIKDLKGNVGRYCEQ</sequence>
<reference evidence="1 2" key="1">
    <citation type="submission" date="2019-09" db="EMBL/GenBank/DDBJ databases">
        <title>Genome sequence and assembly of Flavobacterium sp.</title>
        <authorList>
            <person name="Chhetri G."/>
        </authorList>
    </citation>
    <scope>NUCLEOTIDE SEQUENCE [LARGE SCALE GENOMIC DNA]</scope>
    <source>
        <strain evidence="1 2">SNL9</strain>
    </source>
</reference>
<evidence type="ECO:0000313" key="1">
    <source>
        <dbReference type="EMBL" id="KAA5535880.1"/>
    </source>
</evidence>
<name>A0A5M6CNB3_9FLAO</name>
<dbReference type="Proteomes" id="UP000325141">
    <property type="component" value="Unassembled WGS sequence"/>
</dbReference>
<dbReference type="EMBL" id="VWSG01000003">
    <property type="protein sequence ID" value="KAA5535880.1"/>
    <property type="molecule type" value="Genomic_DNA"/>
</dbReference>
<protein>
    <submittedName>
        <fullName evidence="1">Uncharacterized protein</fullName>
    </submittedName>
</protein>